<evidence type="ECO:0000313" key="2">
    <source>
        <dbReference type="EMBL" id="GBE86755.1"/>
    </source>
</evidence>
<dbReference type="RefSeq" id="XP_027617668.1">
    <property type="nucleotide sequence ID" value="XM_027761867.1"/>
</dbReference>
<gene>
    <name evidence="2" type="ORF">SCP_0906360</name>
</gene>
<protein>
    <submittedName>
        <fullName evidence="2">Uncharacterized protein</fullName>
    </submittedName>
</protein>
<feature type="compositionally biased region" description="Basic and acidic residues" evidence="1">
    <location>
        <begin position="676"/>
        <end position="688"/>
    </location>
</feature>
<dbReference type="Proteomes" id="UP000287166">
    <property type="component" value="Unassembled WGS sequence"/>
</dbReference>
<dbReference type="AlphaFoldDB" id="A0A401GWZ5"/>
<feature type="compositionally biased region" description="Basic residues" evidence="1">
    <location>
        <begin position="551"/>
        <end position="561"/>
    </location>
</feature>
<keyword evidence="3" id="KW-1185">Reference proteome</keyword>
<evidence type="ECO:0000313" key="3">
    <source>
        <dbReference type="Proteomes" id="UP000287166"/>
    </source>
</evidence>
<feature type="compositionally biased region" description="Basic and acidic residues" evidence="1">
    <location>
        <begin position="392"/>
        <end position="409"/>
    </location>
</feature>
<feature type="compositionally biased region" description="Low complexity" evidence="1">
    <location>
        <begin position="538"/>
        <end position="547"/>
    </location>
</feature>
<organism evidence="2 3">
    <name type="scientific">Sparassis crispa</name>
    <dbReference type="NCBI Taxonomy" id="139825"/>
    <lineage>
        <taxon>Eukaryota</taxon>
        <taxon>Fungi</taxon>
        <taxon>Dikarya</taxon>
        <taxon>Basidiomycota</taxon>
        <taxon>Agaricomycotina</taxon>
        <taxon>Agaricomycetes</taxon>
        <taxon>Polyporales</taxon>
        <taxon>Sparassidaceae</taxon>
        <taxon>Sparassis</taxon>
    </lineage>
</organism>
<reference evidence="2 3" key="1">
    <citation type="journal article" date="2018" name="Sci. Rep.">
        <title>Genome sequence of the cauliflower mushroom Sparassis crispa (Hanabiratake) and its association with beneficial usage.</title>
        <authorList>
            <person name="Kiyama R."/>
            <person name="Furutani Y."/>
            <person name="Kawaguchi K."/>
            <person name="Nakanishi T."/>
        </authorList>
    </citation>
    <scope>NUCLEOTIDE SEQUENCE [LARGE SCALE GENOMIC DNA]</scope>
</reference>
<dbReference type="GeneID" id="38783672"/>
<feature type="region of interest" description="Disordered" evidence="1">
    <location>
        <begin position="666"/>
        <end position="697"/>
    </location>
</feature>
<proteinExistence type="predicted"/>
<sequence>MVVRSKGRAAKEIHSSVLLFPFLLSMSTDYAGRWRDLVRNALPEWSRASRKTYQDVEPLSYHDPHPLSGTLKRASSDLPHPAARASKRPVIDWSAGDSLDVVSSVPAVSNQIWNDATKAIASPPEQDMDILHSTGNRVNSGEGDAANVIASPSDTPGVHQHALSQASAAVQWTDSPIQSETRSEVPATSSGNLSEKYTCSNEQVLFPAQPVLSSDVPASLTVVECKEQPVSLLPSTSVTSPSGIISAPPALTELSTFADNDENLIWSINMQLGDSDGSGDSQTEDTEDEDEEGDEEDEDGDEGEEEDEEAENEDEDGDEEEEDEGYEEDEEDQEDEQDEEDEEDEEDEKDGREDPSNDDSDGNNDKVVIVGNNSSDDDEDSNNSDSVGGGGSDDRREFSNSTAEEKESQNDGMAIDEEYDHGYVSDEMDLDTAADGVASVAAGSAPQSGTNKRSIFEVNFLESAPPASYPATIPRGYPHLNFCVLSIDSVFYVLENDAFRDLSVGNQNAPATKKDIQALITMQQGLAQEIARLRRIPESSSAEDSSSCTQKKYRGKVAHRPGPKLNVQSKIRLHALEMLGRETKRSPILGASDKEVALFERHKHPGPSKEYFRPHFNGTPRTPWNRRLAEVFTNDFISLGWSKRKDFSEIFNMFCTHFETLNKQYKRQTRSAKKPSQAEEDKTAEGHRDQRRRNLRTRRFEAIGQHIDVIRYKDLWNTIPPGAMSGDESDHRSGKLRYVVTKLPWRSAEAERWLCTFDLLHLKTRFHDNGKPKRGAFPHHRIRGSSRIERNDDPVSGLPRNFYDATWLSDQSEDHIRALDIQPSVDLTLSQDCLREAARFARITNRRTPPRPRD</sequence>
<comment type="caution">
    <text evidence="2">The sequence shown here is derived from an EMBL/GenBank/DDBJ whole genome shotgun (WGS) entry which is preliminary data.</text>
</comment>
<feature type="compositionally biased region" description="Acidic residues" evidence="1">
    <location>
        <begin position="282"/>
        <end position="348"/>
    </location>
</feature>
<dbReference type="EMBL" id="BFAD01000009">
    <property type="protein sequence ID" value="GBE86755.1"/>
    <property type="molecule type" value="Genomic_DNA"/>
</dbReference>
<dbReference type="PANTHER" id="PTHR48147">
    <property type="entry name" value="PROTEIN CBG23787"/>
    <property type="match status" value="1"/>
</dbReference>
<accession>A0A401GWZ5</accession>
<feature type="region of interest" description="Disordered" evidence="1">
    <location>
        <begin position="536"/>
        <end position="561"/>
    </location>
</feature>
<dbReference type="InParanoid" id="A0A401GWZ5"/>
<feature type="region of interest" description="Disordered" evidence="1">
    <location>
        <begin position="270"/>
        <end position="414"/>
    </location>
</feature>
<evidence type="ECO:0000256" key="1">
    <source>
        <dbReference type="SAM" id="MobiDB-lite"/>
    </source>
</evidence>
<dbReference type="OrthoDB" id="3224221at2759"/>
<name>A0A401GWZ5_9APHY</name>
<dbReference type="PANTHER" id="PTHR48147:SF3">
    <property type="entry name" value="MYELIN TRANSCRIPTION FACTOR 1-LIKE PROTEIN"/>
    <property type="match status" value="1"/>
</dbReference>